<comment type="similarity">
    <text evidence="5">Belongs to the TAM41 family.</text>
</comment>
<accession>A0ABD3PWB8</accession>
<evidence type="ECO:0000256" key="18">
    <source>
        <dbReference type="ARBA" id="ARBA00029893"/>
    </source>
</evidence>
<gene>
    <name evidence="20" type="ORF">ACHAW5_008247</name>
</gene>
<dbReference type="PANTHER" id="PTHR13619">
    <property type="entry name" value="PHOSPHATIDATE CYTIDYLYLTRANSFERASE, MITOCHONDRIAL"/>
    <property type="match status" value="1"/>
</dbReference>
<dbReference type="GO" id="GO:0004605">
    <property type="term" value="F:phosphatidate cytidylyltransferase activity"/>
    <property type="evidence" value="ECO:0007669"/>
    <property type="project" value="UniProtKB-EC"/>
</dbReference>
<comment type="pathway">
    <text evidence="3">Phospholipid metabolism; CDP-diacylglycerol biosynthesis; CDP-diacylglycerol from sn-glycerol 3-phosphate: step 3/3.</text>
</comment>
<evidence type="ECO:0000256" key="2">
    <source>
        <dbReference type="ARBA" id="ARBA00004443"/>
    </source>
</evidence>
<dbReference type="EC" id="2.7.7.41" evidence="6"/>
<keyword evidence="14" id="KW-0496">Mitochondrion</keyword>
<evidence type="ECO:0000256" key="1">
    <source>
        <dbReference type="ARBA" id="ARBA00001946"/>
    </source>
</evidence>
<dbReference type="AlphaFoldDB" id="A0ABD3PWB8"/>
<evidence type="ECO:0000313" key="21">
    <source>
        <dbReference type="Proteomes" id="UP001530315"/>
    </source>
</evidence>
<evidence type="ECO:0000256" key="16">
    <source>
        <dbReference type="ARBA" id="ARBA00023209"/>
    </source>
</evidence>
<comment type="subcellular location">
    <subcellularLocation>
        <location evidence="2">Mitochondrion inner membrane</location>
        <topology evidence="2">Peripheral membrane protein</topology>
        <orientation evidence="2">Matrix side</orientation>
    </subcellularLocation>
</comment>
<dbReference type="InterPro" id="IPR015222">
    <property type="entry name" value="Tam41"/>
</dbReference>
<dbReference type="GO" id="GO:0005743">
    <property type="term" value="C:mitochondrial inner membrane"/>
    <property type="evidence" value="ECO:0007669"/>
    <property type="project" value="UniProtKB-SubCell"/>
</dbReference>
<evidence type="ECO:0000256" key="11">
    <source>
        <dbReference type="ARBA" id="ARBA00022792"/>
    </source>
</evidence>
<comment type="caution">
    <text evidence="20">The sequence shown here is derived from an EMBL/GenBank/DDBJ whole genome shotgun (WGS) entry which is preliminary data.</text>
</comment>
<keyword evidence="10" id="KW-0548">Nucleotidyltransferase</keyword>
<proteinExistence type="inferred from homology"/>
<comment type="pathway">
    <text evidence="4">Lipid metabolism.</text>
</comment>
<evidence type="ECO:0000256" key="17">
    <source>
        <dbReference type="ARBA" id="ARBA00023264"/>
    </source>
</evidence>
<evidence type="ECO:0000256" key="14">
    <source>
        <dbReference type="ARBA" id="ARBA00023128"/>
    </source>
</evidence>
<keyword evidence="8" id="KW-0444">Lipid biosynthesis</keyword>
<dbReference type="PANTHER" id="PTHR13619:SF0">
    <property type="entry name" value="PHOSPHATIDATE CYTIDYLYLTRANSFERASE, MITOCHONDRIAL"/>
    <property type="match status" value="1"/>
</dbReference>
<evidence type="ECO:0000256" key="15">
    <source>
        <dbReference type="ARBA" id="ARBA00023136"/>
    </source>
</evidence>
<organism evidence="20 21">
    <name type="scientific">Stephanodiscus triporus</name>
    <dbReference type="NCBI Taxonomy" id="2934178"/>
    <lineage>
        <taxon>Eukaryota</taxon>
        <taxon>Sar</taxon>
        <taxon>Stramenopiles</taxon>
        <taxon>Ochrophyta</taxon>
        <taxon>Bacillariophyta</taxon>
        <taxon>Coscinodiscophyceae</taxon>
        <taxon>Thalassiosirophycidae</taxon>
        <taxon>Stephanodiscales</taxon>
        <taxon>Stephanodiscaceae</taxon>
        <taxon>Stephanodiscus</taxon>
    </lineage>
</organism>
<evidence type="ECO:0000256" key="6">
    <source>
        <dbReference type="ARBA" id="ARBA00012487"/>
    </source>
</evidence>
<keyword evidence="11" id="KW-0999">Mitochondrion inner membrane</keyword>
<evidence type="ECO:0000256" key="10">
    <source>
        <dbReference type="ARBA" id="ARBA00022695"/>
    </source>
</evidence>
<dbReference type="EMBL" id="JALLAZ020000568">
    <property type="protein sequence ID" value="KAL3792077.1"/>
    <property type="molecule type" value="Genomic_DNA"/>
</dbReference>
<keyword evidence="17" id="KW-1208">Phospholipid metabolism</keyword>
<evidence type="ECO:0000256" key="9">
    <source>
        <dbReference type="ARBA" id="ARBA00022679"/>
    </source>
</evidence>
<dbReference type="GO" id="GO:0008654">
    <property type="term" value="P:phospholipid biosynthetic process"/>
    <property type="evidence" value="ECO:0007669"/>
    <property type="project" value="UniProtKB-KW"/>
</dbReference>
<keyword evidence="21" id="KW-1185">Reference proteome</keyword>
<evidence type="ECO:0000256" key="5">
    <source>
        <dbReference type="ARBA" id="ARBA00005458"/>
    </source>
</evidence>
<name>A0ABD3PWB8_9STRA</name>
<reference evidence="20 21" key="1">
    <citation type="submission" date="2024-10" db="EMBL/GenBank/DDBJ databases">
        <title>Updated reference genomes for cyclostephanoid diatoms.</title>
        <authorList>
            <person name="Roberts W.R."/>
            <person name="Alverson A.J."/>
        </authorList>
    </citation>
    <scope>NUCLEOTIDE SEQUENCE [LARGE SCALE GENOMIC DNA]</scope>
    <source>
        <strain evidence="20 21">AJA276-08</strain>
    </source>
</reference>
<keyword evidence="15" id="KW-0472">Membrane</keyword>
<dbReference type="Proteomes" id="UP001530315">
    <property type="component" value="Unassembled WGS sequence"/>
</dbReference>
<keyword evidence="16" id="KW-0594">Phospholipid biosynthesis</keyword>
<evidence type="ECO:0000256" key="19">
    <source>
        <dbReference type="SAM" id="MobiDB-lite"/>
    </source>
</evidence>
<keyword evidence="12" id="KW-0460">Magnesium</keyword>
<evidence type="ECO:0000256" key="12">
    <source>
        <dbReference type="ARBA" id="ARBA00022842"/>
    </source>
</evidence>
<evidence type="ECO:0000256" key="13">
    <source>
        <dbReference type="ARBA" id="ARBA00023098"/>
    </source>
</evidence>
<evidence type="ECO:0000256" key="4">
    <source>
        <dbReference type="ARBA" id="ARBA00005189"/>
    </source>
</evidence>
<feature type="region of interest" description="Disordered" evidence="19">
    <location>
        <begin position="1"/>
        <end position="36"/>
    </location>
</feature>
<protein>
    <recommendedName>
        <fullName evidence="7">Phosphatidate cytidylyltransferase, mitochondrial</fullName>
        <ecNumber evidence="6">2.7.7.41</ecNumber>
    </recommendedName>
    <alternativeName>
        <fullName evidence="18">CDP-diacylglycerol synthase</fullName>
    </alternativeName>
</protein>
<evidence type="ECO:0000313" key="20">
    <source>
        <dbReference type="EMBL" id="KAL3792077.1"/>
    </source>
</evidence>
<keyword evidence="13" id="KW-0443">Lipid metabolism</keyword>
<evidence type="ECO:0000256" key="7">
    <source>
        <dbReference type="ARBA" id="ARBA00018337"/>
    </source>
</evidence>
<feature type="compositionally biased region" description="Basic residues" evidence="19">
    <location>
        <begin position="10"/>
        <end position="36"/>
    </location>
</feature>
<comment type="cofactor">
    <cofactor evidence="1">
        <name>Mg(2+)</name>
        <dbReference type="ChEBI" id="CHEBI:18420"/>
    </cofactor>
</comment>
<dbReference type="Pfam" id="PF09139">
    <property type="entry name" value="Tam41_Mmp37"/>
    <property type="match status" value="1"/>
</dbReference>
<keyword evidence="9" id="KW-0808">Transferase</keyword>
<evidence type="ECO:0000256" key="3">
    <source>
        <dbReference type="ARBA" id="ARBA00005119"/>
    </source>
</evidence>
<evidence type="ECO:0000256" key="8">
    <source>
        <dbReference type="ARBA" id="ARBA00022516"/>
    </source>
</evidence>
<sequence length="437" mass="49111">MVRLSSSLRINHHGHRRIHTSIHHQSAKGGKNHRRNRTTAAGNITAQITSNEELAAIAHQFSPGIDYAFGYGSGVFHQKSRDNTNPGMIDIILAVDNPRAWHERNLQRHSGHYSLMARLGGAYFVTWLQVNFGARLYFHPFVNMNINLDYSKNAANPQPNEYENQTKISKSVTIRRQVKYGVVSSDDLIQDLVNWDYLYLAGRMHKPTVSIELTPMSGCSDEGQAVSMKTKHRAHEIDDAQRTNLLSAVSASLLLHSAFNNHQYPSSLHSIPTSKLYNTIAGLSYTGDFRMQTGAEDPNKIDKLVETPGMMERWGEKYSDTIESLQSLGLLSVMNDIQSNRLETSLTDMAIRKRLVQNLPRRLRNHSDLIVGSQDSPESILRGGLVLRQELAKIVSPAAKSQSMKGFFTAGVVRSWKYALAKFSKGRLRKFKAEKRG</sequence>